<dbReference type="PANTHER" id="PTHR43473:SF2">
    <property type="entry name" value="MAGNESIUM-CHELATASE SUBUNIT CHLD, CHLOROPLASTIC"/>
    <property type="match status" value="1"/>
</dbReference>
<accession>A0A2T7UGE4</accession>
<evidence type="ECO:0000256" key="1">
    <source>
        <dbReference type="SAM" id="MobiDB-lite"/>
    </source>
</evidence>
<dbReference type="STRING" id="1293045.H663_00685"/>
<dbReference type="InterPro" id="IPR036465">
    <property type="entry name" value="vWFA_dom_sf"/>
</dbReference>
<dbReference type="InterPro" id="IPR027417">
    <property type="entry name" value="P-loop_NTPase"/>
</dbReference>
<feature type="region of interest" description="Disordered" evidence="1">
    <location>
        <begin position="274"/>
        <end position="334"/>
    </location>
</feature>
<dbReference type="Pfam" id="PF13519">
    <property type="entry name" value="VWA_2"/>
    <property type="match status" value="1"/>
</dbReference>
<keyword evidence="4" id="KW-1185">Reference proteome</keyword>
<dbReference type="RefSeq" id="WP_053168821.1">
    <property type="nucleotide sequence ID" value="NZ_LFYT02000005.1"/>
</dbReference>
<feature type="domain" description="VWFA" evidence="2">
    <location>
        <begin position="441"/>
        <end position="548"/>
    </location>
</feature>
<gene>
    <name evidence="3" type="ORF">H663_006745</name>
</gene>
<proteinExistence type="predicted"/>
<dbReference type="AlphaFoldDB" id="A0A2T7UGE4"/>
<dbReference type="Gene3D" id="1.10.8.80">
    <property type="entry name" value="Magnesium chelatase subunit I, C-Terminal domain"/>
    <property type="match status" value="1"/>
</dbReference>
<dbReference type="InterPro" id="IPR002035">
    <property type="entry name" value="VWF_A"/>
</dbReference>
<dbReference type="Pfam" id="PF17863">
    <property type="entry name" value="AAA_lid_2"/>
    <property type="match status" value="1"/>
</dbReference>
<reference evidence="3" key="1">
    <citation type="submission" date="2017-04" db="EMBL/GenBank/DDBJ databases">
        <title>Unexpected and diverse lifestyles within the genus Limnohabitans.</title>
        <authorList>
            <person name="Kasalicky V."/>
            <person name="Mehrshad M."/>
            <person name="Andrei S.-A."/>
            <person name="Salcher M."/>
            <person name="Kratochvilova H."/>
            <person name="Simek K."/>
            <person name="Ghai R."/>
        </authorList>
    </citation>
    <scope>NUCLEOTIDE SEQUENCE [LARGE SCALE GENOMIC DNA]</scope>
    <source>
        <strain evidence="3">II-D5</strain>
    </source>
</reference>
<dbReference type="InterPro" id="IPR041628">
    <property type="entry name" value="ChlI/MoxR_AAA_lid"/>
</dbReference>
<feature type="compositionally biased region" description="Polar residues" evidence="1">
    <location>
        <begin position="362"/>
        <end position="378"/>
    </location>
</feature>
<sequence>MAREAPPPSTPSDPLERWNDALTTLQLLQLDPFGFGGVCLCAPHGPVRERWLQALAGLGLGLIKVPGSVDSERLLGGIDLAHTLQTGQLHLQAGLLQQADQGLVCLPMAERLSPALLAPLVQALEQGQVPPNRHSAAPTPTRFGVVALDESLPDEPSVGAALAERLGVWLDLHELSPSDIHAAWQGDSESEGLQIRLSPGALARAREQLPQVQATDEQLQALCAAALGLGIGSLRVPSLALRVACGHAALNGRSTLDADDLGFAARCVLAPRATQWPAEPSAQESEAAPPEDATPPPEPPEPPDDSDQAPENDAAKDKDPDTAPPPEQNAEPSAEDLQEMMVAAALASLPPHMLDALMTRQGAASHNTSGRSGQTRAGSQRGRPLPPRPGRPGGQARLHVLATLRAAAPKQRLRQAHSSGRVAIRAEDFHIQRYQQRASSCLILALDASGSAALQRLAEAKGAVELLLQQSYARRDSVCIVAFRGAQAQLLLPMTRSLVRAKRAMTGLPGGGGTPLALALKMAHEQAAQLQRQGVTPILVVLSDGRANVTLQGLGGRAQAQLDAQSWGQQWRASGHRALWIDTSMQPDAQAQQLAVTMGASYLPMPQVQSQRMAHAIERVRSPQA</sequence>
<organism evidence="3 4">
    <name type="scientific">Limnohabitans planktonicus II-D5</name>
    <dbReference type="NCBI Taxonomy" id="1293045"/>
    <lineage>
        <taxon>Bacteria</taxon>
        <taxon>Pseudomonadati</taxon>
        <taxon>Pseudomonadota</taxon>
        <taxon>Betaproteobacteria</taxon>
        <taxon>Burkholderiales</taxon>
        <taxon>Comamonadaceae</taxon>
        <taxon>Limnohabitans</taxon>
    </lineage>
</organism>
<dbReference type="Gene3D" id="3.40.50.410">
    <property type="entry name" value="von Willebrand factor, type A domain"/>
    <property type="match status" value="1"/>
</dbReference>
<dbReference type="SMART" id="SM00327">
    <property type="entry name" value="VWA"/>
    <property type="match status" value="1"/>
</dbReference>
<feature type="compositionally biased region" description="Low complexity" evidence="1">
    <location>
        <begin position="277"/>
        <end position="291"/>
    </location>
</feature>
<dbReference type="PANTHER" id="PTHR43473">
    <property type="entry name" value="MAGNESIUM-CHELATASE SUBUNIT CHLD, CHLOROPLASTIC"/>
    <property type="match status" value="1"/>
</dbReference>
<evidence type="ECO:0000259" key="2">
    <source>
        <dbReference type="PROSITE" id="PS50234"/>
    </source>
</evidence>
<dbReference type="Proteomes" id="UP000037507">
    <property type="component" value="Unassembled WGS sequence"/>
</dbReference>
<feature type="region of interest" description="Disordered" evidence="1">
    <location>
        <begin position="362"/>
        <end position="395"/>
    </location>
</feature>
<evidence type="ECO:0000313" key="4">
    <source>
        <dbReference type="Proteomes" id="UP000037507"/>
    </source>
</evidence>
<protein>
    <recommendedName>
        <fullName evidence="2">VWFA domain-containing protein</fullName>
    </recommendedName>
</protein>
<comment type="caution">
    <text evidence="3">The sequence shown here is derived from an EMBL/GenBank/DDBJ whole genome shotgun (WGS) entry which is preliminary data.</text>
</comment>
<name>A0A2T7UGE4_9BURK</name>
<evidence type="ECO:0000313" key="3">
    <source>
        <dbReference type="EMBL" id="PVE43678.1"/>
    </source>
</evidence>
<dbReference type="SUPFAM" id="SSF53300">
    <property type="entry name" value="vWA-like"/>
    <property type="match status" value="1"/>
</dbReference>
<dbReference type="OrthoDB" id="9775079at2"/>
<dbReference type="SUPFAM" id="SSF52540">
    <property type="entry name" value="P-loop containing nucleoside triphosphate hydrolases"/>
    <property type="match status" value="1"/>
</dbReference>
<dbReference type="EMBL" id="LFYT02000005">
    <property type="protein sequence ID" value="PVE43678.1"/>
    <property type="molecule type" value="Genomic_DNA"/>
</dbReference>
<dbReference type="PROSITE" id="PS50234">
    <property type="entry name" value="VWFA"/>
    <property type="match status" value="1"/>
</dbReference>
<dbReference type="Gene3D" id="3.40.50.300">
    <property type="entry name" value="P-loop containing nucleotide triphosphate hydrolases"/>
    <property type="match status" value="1"/>
</dbReference>
<feature type="compositionally biased region" description="Acidic residues" evidence="1">
    <location>
        <begin position="301"/>
        <end position="310"/>
    </location>
</feature>
<dbReference type="NCBIfam" id="NF009943">
    <property type="entry name" value="PRK13406.1"/>
    <property type="match status" value="1"/>
</dbReference>